<gene>
    <name evidence="3" type="ORF">GYMLUDRAFT_251707</name>
</gene>
<dbReference type="PANTHER" id="PTHR10039">
    <property type="entry name" value="AMELOGENIN"/>
    <property type="match status" value="1"/>
</dbReference>
<dbReference type="Pfam" id="PF24883">
    <property type="entry name" value="NPHP3_N"/>
    <property type="match status" value="1"/>
</dbReference>
<evidence type="ECO:0000259" key="2">
    <source>
        <dbReference type="Pfam" id="PF24883"/>
    </source>
</evidence>
<dbReference type="Gene3D" id="3.40.50.300">
    <property type="entry name" value="P-loop containing nucleotide triphosphate hydrolases"/>
    <property type="match status" value="1"/>
</dbReference>
<name>A0A0D0BBV9_9AGAR</name>
<evidence type="ECO:0000313" key="4">
    <source>
        <dbReference type="Proteomes" id="UP000053593"/>
    </source>
</evidence>
<dbReference type="InterPro" id="IPR027417">
    <property type="entry name" value="P-loop_NTPase"/>
</dbReference>
<dbReference type="InterPro" id="IPR056884">
    <property type="entry name" value="NPHP3-like_N"/>
</dbReference>
<feature type="domain" description="Nephrocystin 3-like N-terminal" evidence="2">
    <location>
        <begin position="142"/>
        <end position="298"/>
    </location>
</feature>
<organism evidence="3 4">
    <name type="scientific">Collybiopsis luxurians FD-317 M1</name>
    <dbReference type="NCBI Taxonomy" id="944289"/>
    <lineage>
        <taxon>Eukaryota</taxon>
        <taxon>Fungi</taxon>
        <taxon>Dikarya</taxon>
        <taxon>Basidiomycota</taxon>
        <taxon>Agaricomycotina</taxon>
        <taxon>Agaricomycetes</taxon>
        <taxon>Agaricomycetidae</taxon>
        <taxon>Agaricales</taxon>
        <taxon>Marasmiineae</taxon>
        <taxon>Omphalotaceae</taxon>
        <taxon>Collybiopsis</taxon>
        <taxon>Collybiopsis luxurians</taxon>
    </lineage>
</organism>
<evidence type="ECO:0000313" key="3">
    <source>
        <dbReference type="EMBL" id="KIK51861.1"/>
    </source>
</evidence>
<accession>A0A0D0BBV9</accession>
<dbReference type="Proteomes" id="UP000053593">
    <property type="component" value="Unassembled WGS sequence"/>
</dbReference>
<dbReference type="AlphaFoldDB" id="A0A0D0BBV9"/>
<dbReference type="PANTHER" id="PTHR10039:SF16">
    <property type="entry name" value="GPI INOSITOL-DEACYLASE"/>
    <property type="match status" value="1"/>
</dbReference>
<evidence type="ECO:0000256" key="1">
    <source>
        <dbReference type="ARBA" id="ARBA00022737"/>
    </source>
</evidence>
<keyword evidence="4" id="KW-1185">Reference proteome</keyword>
<dbReference type="HOGENOM" id="CLU_000288_34_5_1"/>
<keyword evidence="1" id="KW-0677">Repeat</keyword>
<dbReference type="OrthoDB" id="7464126at2759"/>
<proteinExistence type="predicted"/>
<dbReference type="SUPFAM" id="SSF52540">
    <property type="entry name" value="P-loop containing nucleoside triphosphate hydrolases"/>
    <property type="match status" value="1"/>
</dbReference>
<protein>
    <recommendedName>
        <fullName evidence="2">Nephrocystin 3-like N-terminal domain-containing protein</fullName>
    </recommendedName>
</protein>
<sequence>MTLIDLMFQARGHNGNLGEWTNRAKPLSSACPEDSLPMKSYGNRLPVQLIITHIEYDKILDGYIDFGVVLGDRQTFFEKSCYEWDTNMQVIGNMFSNAHHFTIKDSQFTVITRDEVRDIRDWLQAPDCSANRAAAADKKTEGTGQWILYHPEYKKWKGQPGILWIQGKAGSGKTVLSATVWKDLSDMDTNAFWYHYFDIRDNTGNKSTYRGFLLSLVSQMGLENKGINPDLYNLYKKFKGHEKPAIKELEEILKVIIVQRNGGYLLVDAMDECAEEASKVMAWLHQFSQKLWIVVTSRNSVDVGVEQSALKIILGNEPLHTKVDIERYIQSKILSAEYNFDSKETYWKQVQETLKNGADGQ</sequence>
<dbReference type="EMBL" id="KN834853">
    <property type="protein sequence ID" value="KIK51861.1"/>
    <property type="molecule type" value="Genomic_DNA"/>
</dbReference>
<reference evidence="3 4" key="1">
    <citation type="submission" date="2014-04" db="EMBL/GenBank/DDBJ databases">
        <title>Evolutionary Origins and Diversification of the Mycorrhizal Mutualists.</title>
        <authorList>
            <consortium name="DOE Joint Genome Institute"/>
            <consortium name="Mycorrhizal Genomics Consortium"/>
            <person name="Kohler A."/>
            <person name="Kuo A."/>
            <person name="Nagy L.G."/>
            <person name="Floudas D."/>
            <person name="Copeland A."/>
            <person name="Barry K.W."/>
            <person name="Cichocki N."/>
            <person name="Veneault-Fourrey C."/>
            <person name="LaButti K."/>
            <person name="Lindquist E.A."/>
            <person name="Lipzen A."/>
            <person name="Lundell T."/>
            <person name="Morin E."/>
            <person name="Murat C."/>
            <person name="Riley R."/>
            <person name="Ohm R."/>
            <person name="Sun H."/>
            <person name="Tunlid A."/>
            <person name="Henrissat B."/>
            <person name="Grigoriev I.V."/>
            <person name="Hibbett D.S."/>
            <person name="Martin F."/>
        </authorList>
    </citation>
    <scope>NUCLEOTIDE SEQUENCE [LARGE SCALE GENOMIC DNA]</scope>
    <source>
        <strain evidence="3 4">FD-317 M1</strain>
    </source>
</reference>